<comment type="similarity">
    <text evidence="1 5">Belongs to the FliD family.</text>
</comment>
<sequence>MIDPAQMAMQMVMIQRQPFDIQYANQQAKYQTQLDAWKEIDTAFSSFQSALDDMNKADNSFVKKSGSTNQDGYINATVGSQAREGSYDLFVKQLAKSQQDSFTFANGEIPAEGTMTLTTADGEKIDIDFADYADLNELTDHINGLDVGINASVVSSGGEKHLVLGSDETGVENKFEVEITGTAHNHRELSAAADAIVMLGGEDGLELTSSTNTFNNAIYGVSFEVTKVHEPGEAPLTLVVGTDNEASKEAVEEFVDAYNDLMKVILKHTKTDYQIDQDDNDDDDDDSSSSVTTAGALAGDSTARGLKSALNNATRGVFDEGTLYSIGIEANRDGTLKIDSDRFEKALAEEPEKIDAIFFGDNGALATLDRVIEPYTGSSSSNSNLLKTRQDTLQGNIDRVEDKKETLDYRMEKTYDRYLREYSAMAQAMAQMQSTAGMFMF</sequence>
<organism evidence="9 10">
    <name type="scientific">Vibrio amylolyticus</name>
    <dbReference type="NCBI Taxonomy" id="2847292"/>
    <lineage>
        <taxon>Bacteria</taxon>
        <taxon>Pseudomonadati</taxon>
        <taxon>Pseudomonadota</taxon>
        <taxon>Gammaproteobacteria</taxon>
        <taxon>Vibrionales</taxon>
        <taxon>Vibrionaceae</taxon>
        <taxon>Vibrio</taxon>
    </lineage>
</organism>
<feature type="region of interest" description="Disordered" evidence="6">
    <location>
        <begin position="274"/>
        <end position="296"/>
    </location>
</feature>
<dbReference type="PANTHER" id="PTHR30288:SF0">
    <property type="entry name" value="FLAGELLAR HOOK-ASSOCIATED PROTEIN 2"/>
    <property type="match status" value="1"/>
</dbReference>
<evidence type="ECO:0000256" key="3">
    <source>
        <dbReference type="ARBA" id="ARBA00023054"/>
    </source>
</evidence>
<feature type="domain" description="Flagellar hook-associated protein 2 N-terminal" evidence="7">
    <location>
        <begin position="2"/>
        <end position="98"/>
    </location>
</feature>
<feature type="domain" description="Flagellar hook-associated protein 2 C-terminal" evidence="8">
    <location>
        <begin position="193"/>
        <end position="434"/>
    </location>
</feature>
<name>A0A9X2BGY1_9VIBR</name>
<dbReference type="Pfam" id="PF02465">
    <property type="entry name" value="FliD_N"/>
    <property type="match status" value="1"/>
</dbReference>
<evidence type="ECO:0000256" key="6">
    <source>
        <dbReference type="SAM" id="MobiDB-lite"/>
    </source>
</evidence>
<dbReference type="Proteomes" id="UP001139559">
    <property type="component" value="Unassembled WGS sequence"/>
</dbReference>
<keyword evidence="9" id="KW-0966">Cell projection</keyword>
<proteinExistence type="inferred from homology"/>
<keyword evidence="9" id="KW-0282">Flagellum</keyword>
<dbReference type="AlphaFoldDB" id="A0A9X2BGY1"/>
<dbReference type="InterPro" id="IPR003481">
    <property type="entry name" value="FliD_N"/>
</dbReference>
<dbReference type="GO" id="GO:0009424">
    <property type="term" value="C:bacterial-type flagellum hook"/>
    <property type="evidence" value="ECO:0007669"/>
    <property type="project" value="UniProtKB-UniRule"/>
</dbReference>
<keyword evidence="10" id="KW-1185">Reference proteome</keyword>
<keyword evidence="5" id="KW-0964">Secreted</keyword>
<comment type="subcellular location">
    <subcellularLocation>
        <location evidence="5">Secreted</location>
    </subcellularLocation>
    <subcellularLocation>
        <location evidence="5">Bacterial flagellum</location>
    </subcellularLocation>
</comment>
<accession>A0A9X2BGY1</accession>
<comment type="caution">
    <text evidence="9">The sequence shown here is derived from an EMBL/GenBank/DDBJ whole genome shotgun (WGS) entry which is preliminary data.</text>
</comment>
<protein>
    <recommendedName>
        <fullName evidence="5">Flagellar hook-associated protein 2</fullName>
        <shortName evidence="5">HAP2</shortName>
    </recommendedName>
    <alternativeName>
        <fullName evidence="5">Flagellar cap protein</fullName>
    </alternativeName>
</protein>
<keyword evidence="3" id="KW-0175">Coiled coil</keyword>
<dbReference type="GO" id="GO:0071973">
    <property type="term" value="P:bacterial-type flagellum-dependent cell motility"/>
    <property type="evidence" value="ECO:0007669"/>
    <property type="project" value="TreeGrafter"/>
</dbReference>
<dbReference type="RefSeq" id="WP_248008423.1">
    <property type="nucleotide sequence ID" value="NZ_JAJHVV010000004.1"/>
</dbReference>
<comment type="subunit">
    <text evidence="2 5">Homopentamer.</text>
</comment>
<evidence type="ECO:0000259" key="8">
    <source>
        <dbReference type="Pfam" id="PF07195"/>
    </source>
</evidence>
<feature type="compositionally biased region" description="Acidic residues" evidence="6">
    <location>
        <begin position="275"/>
        <end position="287"/>
    </location>
</feature>
<dbReference type="PANTHER" id="PTHR30288">
    <property type="entry name" value="FLAGELLAR CAP/ASSEMBLY PROTEIN FLID"/>
    <property type="match status" value="1"/>
</dbReference>
<dbReference type="InterPro" id="IPR040026">
    <property type="entry name" value="FliD"/>
</dbReference>
<keyword evidence="9" id="KW-0969">Cilium</keyword>
<evidence type="ECO:0000259" key="7">
    <source>
        <dbReference type="Pfam" id="PF02465"/>
    </source>
</evidence>
<evidence type="ECO:0000313" key="9">
    <source>
        <dbReference type="EMBL" id="MCK6263346.1"/>
    </source>
</evidence>
<dbReference type="GO" id="GO:0005576">
    <property type="term" value="C:extracellular region"/>
    <property type="evidence" value="ECO:0007669"/>
    <property type="project" value="UniProtKB-SubCell"/>
</dbReference>
<reference evidence="9" key="1">
    <citation type="submission" date="2021-11" db="EMBL/GenBank/DDBJ databases">
        <title>Vibrio ZSDE26 sp. nov. and Vibrio ZSDZ34 sp. nov., isolated from coastal seawater in Qingdao.</title>
        <authorList>
            <person name="Zhang P."/>
        </authorList>
    </citation>
    <scope>NUCLEOTIDE SEQUENCE</scope>
    <source>
        <strain evidence="9">ZSDE26</strain>
    </source>
</reference>
<dbReference type="GO" id="GO:0009421">
    <property type="term" value="C:bacterial-type flagellum filament cap"/>
    <property type="evidence" value="ECO:0007669"/>
    <property type="project" value="InterPro"/>
</dbReference>
<gene>
    <name evidence="9" type="primary">fliD</name>
    <name evidence="9" type="ORF">KP803_08645</name>
</gene>
<comment type="function">
    <text evidence="5">Required for morphogenesis and for the elongation of the flagellar filament by facilitating polymerization of the flagellin monomers at the tip of growing filament. Forms a capping structure, which prevents flagellin subunits (transported through the central channel of the flagellum) from leaking out without polymerization at the distal end.</text>
</comment>
<dbReference type="GO" id="GO:0007155">
    <property type="term" value="P:cell adhesion"/>
    <property type="evidence" value="ECO:0007669"/>
    <property type="project" value="InterPro"/>
</dbReference>
<evidence type="ECO:0000256" key="5">
    <source>
        <dbReference type="RuleBase" id="RU362066"/>
    </source>
</evidence>
<dbReference type="InterPro" id="IPR010809">
    <property type="entry name" value="FliD_C"/>
</dbReference>
<evidence type="ECO:0000256" key="2">
    <source>
        <dbReference type="ARBA" id="ARBA00011255"/>
    </source>
</evidence>
<keyword evidence="4 5" id="KW-0975">Bacterial flagellum</keyword>
<dbReference type="Pfam" id="PF07195">
    <property type="entry name" value="FliD_C"/>
    <property type="match status" value="1"/>
</dbReference>
<dbReference type="EMBL" id="JAJHVV010000004">
    <property type="protein sequence ID" value="MCK6263346.1"/>
    <property type="molecule type" value="Genomic_DNA"/>
</dbReference>
<evidence type="ECO:0000256" key="1">
    <source>
        <dbReference type="ARBA" id="ARBA00009764"/>
    </source>
</evidence>
<evidence type="ECO:0000256" key="4">
    <source>
        <dbReference type="ARBA" id="ARBA00023143"/>
    </source>
</evidence>
<evidence type="ECO:0000313" key="10">
    <source>
        <dbReference type="Proteomes" id="UP001139559"/>
    </source>
</evidence>